<dbReference type="SUPFAM" id="SSF88723">
    <property type="entry name" value="PIN domain-like"/>
    <property type="match status" value="1"/>
</dbReference>
<dbReference type="InterPro" id="IPR029060">
    <property type="entry name" value="PIN-like_dom_sf"/>
</dbReference>
<keyword evidence="4 6" id="KW-0378">Hydrolase</keyword>
<protein>
    <recommendedName>
        <fullName evidence="6">Ribonuclease VapC</fullName>
        <shortName evidence="6">RNase VapC</shortName>
        <ecNumber evidence="6">3.1.-.-</ecNumber>
    </recommendedName>
    <alternativeName>
        <fullName evidence="6">Toxin VapC</fullName>
    </alternativeName>
</protein>
<dbReference type="EC" id="3.1.-.-" evidence="6"/>
<dbReference type="EMBL" id="RJKN01000006">
    <property type="protein sequence ID" value="ROP34563.1"/>
    <property type="molecule type" value="Genomic_DNA"/>
</dbReference>
<evidence type="ECO:0000256" key="2">
    <source>
        <dbReference type="ARBA" id="ARBA00022722"/>
    </source>
</evidence>
<dbReference type="Proteomes" id="UP000276232">
    <property type="component" value="Unassembled WGS sequence"/>
</dbReference>
<evidence type="ECO:0000313" key="9">
    <source>
        <dbReference type="Proteomes" id="UP000276232"/>
    </source>
</evidence>
<organism evidence="8 9">
    <name type="scientific">Pseudokineococcus lusitanus</name>
    <dbReference type="NCBI Taxonomy" id="763993"/>
    <lineage>
        <taxon>Bacteria</taxon>
        <taxon>Bacillati</taxon>
        <taxon>Actinomycetota</taxon>
        <taxon>Actinomycetes</taxon>
        <taxon>Kineosporiales</taxon>
        <taxon>Kineosporiaceae</taxon>
        <taxon>Pseudokineococcus</taxon>
    </lineage>
</organism>
<dbReference type="InterPro" id="IPR002716">
    <property type="entry name" value="PIN_dom"/>
</dbReference>
<dbReference type="Pfam" id="PF01850">
    <property type="entry name" value="PIN"/>
    <property type="match status" value="1"/>
</dbReference>
<dbReference type="AlphaFoldDB" id="A0A3N1GWC2"/>
<dbReference type="GO" id="GO:0000287">
    <property type="term" value="F:magnesium ion binding"/>
    <property type="evidence" value="ECO:0007669"/>
    <property type="project" value="UniProtKB-UniRule"/>
</dbReference>
<keyword evidence="1 6" id="KW-1277">Toxin-antitoxin system</keyword>
<dbReference type="Gene3D" id="3.40.50.1010">
    <property type="entry name" value="5'-nuclease"/>
    <property type="match status" value="1"/>
</dbReference>
<keyword evidence="5 6" id="KW-0460">Magnesium</keyword>
<proteinExistence type="inferred from homology"/>
<keyword evidence="6" id="KW-0800">Toxin</keyword>
<keyword evidence="2 6" id="KW-0540">Nuclease</keyword>
<feature type="domain" description="PIN" evidence="7">
    <location>
        <begin position="2"/>
        <end position="121"/>
    </location>
</feature>
<dbReference type="GO" id="GO:0004540">
    <property type="term" value="F:RNA nuclease activity"/>
    <property type="evidence" value="ECO:0007669"/>
    <property type="project" value="InterPro"/>
</dbReference>
<comment type="function">
    <text evidence="6">Toxic component of a toxin-antitoxin (TA) system. An RNase.</text>
</comment>
<sequence length="132" mass="13711">MALDTSAAVPVLIATHDAHEAVAEWCRGRRLPLCGHAALETFSVLTRLPGDVRVDAADAVRLLARFEPPVTLPEAVSARLPEVRADAGVVGGAAYDGAVALTAVQAGVPLGTRDDRARSTYEALGARVFVVG</sequence>
<comment type="similarity">
    <text evidence="6">Belongs to the PINc/VapC protein family.</text>
</comment>
<gene>
    <name evidence="6" type="primary">vapC</name>
    <name evidence="8" type="ORF">EDC03_2377</name>
</gene>
<reference evidence="8 9" key="1">
    <citation type="journal article" date="2015" name="Stand. Genomic Sci.">
        <title>Genomic Encyclopedia of Bacterial and Archaeal Type Strains, Phase III: the genomes of soil and plant-associated and newly described type strains.</title>
        <authorList>
            <person name="Whitman W.B."/>
            <person name="Woyke T."/>
            <person name="Klenk H.P."/>
            <person name="Zhou Y."/>
            <person name="Lilburn T.G."/>
            <person name="Beck B.J."/>
            <person name="De Vos P."/>
            <person name="Vandamme P."/>
            <person name="Eisen J.A."/>
            <person name="Garrity G."/>
            <person name="Hugenholtz P."/>
            <person name="Kyrpides N.C."/>
        </authorList>
    </citation>
    <scope>NUCLEOTIDE SEQUENCE [LARGE SCALE GENOMIC DNA]</scope>
    <source>
        <strain evidence="8 9">CECT 7306</strain>
    </source>
</reference>
<feature type="binding site" evidence="6">
    <location>
        <position position="96"/>
    </location>
    <ligand>
        <name>Mg(2+)</name>
        <dbReference type="ChEBI" id="CHEBI:18420"/>
    </ligand>
</feature>
<dbReference type="GO" id="GO:0090729">
    <property type="term" value="F:toxin activity"/>
    <property type="evidence" value="ECO:0007669"/>
    <property type="project" value="UniProtKB-KW"/>
</dbReference>
<evidence type="ECO:0000256" key="1">
    <source>
        <dbReference type="ARBA" id="ARBA00022649"/>
    </source>
</evidence>
<keyword evidence="3 6" id="KW-0479">Metal-binding</keyword>
<name>A0A3N1GWC2_9ACTN</name>
<dbReference type="GO" id="GO:0016787">
    <property type="term" value="F:hydrolase activity"/>
    <property type="evidence" value="ECO:0007669"/>
    <property type="project" value="UniProtKB-KW"/>
</dbReference>
<accession>A0A3N1GWC2</accession>
<feature type="binding site" evidence="6">
    <location>
        <position position="4"/>
    </location>
    <ligand>
        <name>Mg(2+)</name>
        <dbReference type="ChEBI" id="CHEBI:18420"/>
    </ligand>
</feature>
<comment type="caution">
    <text evidence="8">The sequence shown here is derived from an EMBL/GenBank/DDBJ whole genome shotgun (WGS) entry which is preliminary data.</text>
</comment>
<evidence type="ECO:0000256" key="5">
    <source>
        <dbReference type="ARBA" id="ARBA00022842"/>
    </source>
</evidence>
<dbReference type="InterPro" id="IPR022907">
    <property type="entry name" value="VapC_family"/>
</dbReference>
<comment type="cofactor">
    <cofactor evidence="6">
        <name>Mg(2+)</name>
        <dbReference type="ChEBI" id="CHEBI:18420"/>
    </cofactor>
</comment>
<dbReference type="InParanoid" id="A0A3N1GWC2"/>
<evidence type="ECO:0000256" key="6">
    <source>
        <dbReference type="HAMAP-Rule" id="MF_00265"/>
    </source>
</evidence>
<keyword evidence="9" id="KW-1185">Reference proteome</keyword>
<evidence type="ECO:0000256" key="3">
    <source>
        <dbReference type="ARBA" id="ARBA00022723"/>
    </source>
</evidence>
<dbReference type="RefSeq" id="WP_199720203.1">
    <property type="nucleotide sequence ID" value="NZ_RJKN01000006.1"/>
</dbReference>
<evidence type="ECO:0000259" key="7">
    <source>
        <dbReference type="Pfam" id="PF01850"/>
    </source>
</evidence>
<dbReference type="HAMAP" id="MF_00265">
    <property type="entry name" value="VapC_Nob1"/>
    <property type="match status" value="1"/>
</dbReference>
<evidence type="ECO:0000313" key="8">
    <source>
        <dbReference type="EMBL" id="ROP34563.1"/>
    </source>
</evidence>
<evidence type="ECO:0000256" key="4">
    <source>
        <dbReference type="ARBA" id="ARBA00022801"/>
    </source>
</evidence>